<dbReference type="Pfam" id="PF25597">
    <property type="entry name" value="SH3_retrovirus"/>
    <property type="match status" value="1"/>
</dbReference>
<evidence type="ECO:0000313" key="4">
    <source>
        <dbReference type="EMBL" id="GEU65929.1"/>
    </source>
</evidence>
<feature type="region of interest" description="Disordered" evidence="2">
    <location>
        <begin position="744"/>
        <end position="792"/>
    </location>
</feature>
<dbReference type="SUPFAM" id="SSF53098">
    <property type="entry name" value="Ribonuclease H-like"/>
    <property type="match status" value="1"/>
</dbReference>
<dbReference type="PROSITE" id="PS50994">
    <property type="entry name" value="INTEGRASE"/>
    <property type="match status" value="1"/>
</dbReference>
<dbReference type="InterPro" id="IPR057670">
    <property type="entry name" value="SH3_retrovirus"/>
</dbReference>
<dbReference type="InterPro" id="IPR001584">
    <property type="entry name" value="Integrase_cat-core"/>
</dbReference>
<dbReference type="InterPro" id="IPR039537">
    <property type="entry name" value="Retrotran_Ty1/copia-like"/>
</dbReference>
<evidence type="ECO:0000259" key="3">
    <source>
        <dbReference type="PROSITE" id="PS50994"/>
    </source>
</evidence>
<feature type="domain" description="Integrase catalytic" evidence="3">
    <location>
        <begin position="487"/>
        <end position="666"/>
    </location>
</feature>
<evidence type="ECO:0000256" key="1">
    <source>
        <dbReference type="ARBA" id="ARBA00022670"/>
    </source>
</evidence>
<dbReference type="PANTHER" id="PTHR42648">
    <property type="entry name" value="TRANSPOSASE, PUTATIVE-RELATED"/>
    <property type="match status" value="1"/>
</dbReference>
<dbReference type="PANTHER" id="PTHR42648:SF32">
    <property type="entry name" value="RIBONUCLEASE H-LIKE DOMAIN, GAG-PRE-INTEGRASE DOMAIN PROTEIN-RELATED"/>
    <property type="match status" value="1"/>
</dbReference>
<dbReference type="GO" id="GO:0003676">
    <property type="term" value="F:nucleic acid binding"/>
    <property type="evidence" value="ECO:0007669"/>
    <property type="project" value="InterPro"/>
</dbReference>
<name>A0A6L2LXR4_TANCI</name>
<comment type="caution">
    <text evidence="4">The sequence shown here is derived from an EMBL/GenBank/DDBJ whole genome shotgun (WGS) entry which is preliminary data.</text>
</comment>
<proteinExistence type="predicted"/>
<feature type="compositionally biased region" description="Basic and acidic residues" evidence="2">
    <location>
        <begin position="763"/>
        <end position="776"/>
    </location>
</feature>
<keyword evidence="1" id="KW-0645">Protease</keyword>
<accession>A0A6L2LXR4</accession>
<keyword evidence="1" id="KW-0378">Hydrolase</keyword>
<dbReference type="InterPro" id="IPR036397">
    <property type="entry name" value="RNaseH_sf"/>
</dbReference>
<dbReference type="InterPro" id="IPR012337">
    <property type="entry name" value="RNaseH-like_sf"/>
</dbReference>
<dbReference type="EMBL" id="BKCJ010005293">
    <property type="protein sequence ID" value="GEU65929.1"/>
    <property type="molecule type" value="Genomic_DNA"/>
</dbReference>
<dbReference type="Pfam" id="PF13976">
    <property type="entry name" value="gag_pre-integrs"/>
    <property type="match status" value="1"/>
</dbReference>
<gene>
    <name evidence="4" type="ORF">Tci_037907</name>
</gene>
<reference evidence="4" key="1">
    <citation type="journal article" date="2019" name="Sci. Rep.">
        <title>Draft genome of Tanacetum cinerariifolium, the natural source of mosquito coil.</title>
        <authorList>
            <person name="Yamashiro T."/>
            <person name="Shiraishi A."/>
            <person name="Satake H."/>
            <person name="Nakayama K."/>
        </authorList>
    </citation>
    <scope>NUCLEOTIDE SEQUENCE</scope>
</reference>
<evidence type="ECO:0000256" key="2">
    <source>
        <dbReference type="SAM" id="MobiDB-lite"/>
    </source>
</evidence>
<dbReference type="InterPro" id="IPR054722">
    <property type="entry name" value="PolX-like_BBD"/>
</dbReference>
<protein>
    <recommendedName>
        <fullName evidence="3">Integrase catalytic domain-containing protein</fullName>
    </recommendedName>
</protein>
<dbReference type="Gene3D" id="3.30.420.10">
    <property type="entry name" value="Ribonuclease H-like superfamily/Ribonuclease H"/>
    <property type="match status" value="1"/>
</dbReference>
<dbReference type="GO" id="GO:0015074">
    <property type="term" value="P:DNA integration"/>
    <property type="evidence" value="ECO:0007669"/>
    <property type="project" value="InterPro"/>
</dbReference>
<dbReference type="InterPro" id="IPR025724">
    <property type="entry name" value="GAG-pre-integrase_dom"/>
</dbReference>
<dbReference type="AlphaFoldDB" id="A0A6L2LXR4"/>
<sequence>MMDYALWDVIKNGNSIPKTQKINNVETVIPPTTAEERLQRRNEVKARITLMMGLPNEHQLMFNSFKYAKTLLAAIEKRFGGNDATKKTQRNLFKQQYKNFSESSSKSLDQTFDKIQKLVSQLELLGEVISQEDINQKFLRSLPSEWSMHVVVWRNKPDLDTISMDDLYNNLKAEEAPTNYALMAYSTPSASSSDSEIIECQIMDNYKKGLGYNAVLPPHTGLFPPPKSDLSSTRLEELFDEPKTEKLKDKSNEVEPEFVKKHSDAPIIKDWVSDDEKEEVEHKEIKPSINRINFVKATIDNNPKETVKTGEQPKQNTHRKRAVNAAKAKAKHNVIKGKRSNAVKASAWWGNPQEHLQEKRFVDSGCSRHITGNMSILTYYKEINGGYVAFGGNPKGGKIIGKCKIKTGKLNFKNVYFVRELKFNLFSVSQICEQSNSVLFTDTECIVLYFDFKLNDENQILLRVHRQNNVYIINLKNIVPTGGLTYLFAKPTKDESKLWPKRLGHLNFKTINKLMKGNLVRGLPSKSLKMINHVLLVRKESNTEPLDETSGTLKSFITRVENLMNLKVKVIRCDNKTEFKNMEMNQFCEVKGIMRQYSVARTPQQNEVVKRRNRTLIEVARTMLVDSKMPTTFWAEAVNTACYVQNRVLVTKPHNKTPYELFHGRTPAISFLRPFRCFVTILNTIDHLGKFDGKADEGFFIGYSLNSKAFRVFNSRTMILEENLHEKEHVRDYILLPLSTANSPLSTTSKSSQDNKFQASNDGAKRVNEDLSKENECNDQGEEDSTNSTNRVNTVTLNINDASSSRVNDVGTNIIIDLPPDPNMLSLEDIGIFEDSHDD</sequence>
<dbReference type="GO" id="GO:0008233">
    <property type="term" value="F:peptidase activity"/>
    <property type="evidence" value="ECO:0007669"/>
    <property type="project" value="UniProtKB-KW"/>
</dbReference>
<dbReference type="Pfam" id="PF22936">
    <property type="entry name" value="Pol_BBD"/>
    <property type="match status" value="1"/>
</dbReference>
<dbReference type="GO" id="GO:0006508">
    <property type="term" value="P:proteolysis"/>
    <property type="evidence" value="ECO:0007669"/>
    <property type="project" value="UniProtKB-KW"/>
</dbReference>
<organism evidence="4">
    <name type="scientific">Tanacetum cinerariifolium</name>
    <name type="common">Dalmatian daisy</name>
    <name type="synonym">Chrysanthemum cinerariifolium</name>
    <dbReference type="NCBI Taxonomy" id="118510"/>
    <lineage>
        <taxon>Eukaryota</taxon>
        <taxon>Viridiplantae</taxon>
        <taxon>Streptophyta</taxon>
        <taxon>Embryophyta</taxon>
        <taxon>Tracheophyta</taxon>
        <taxon>Spermatophyta</taxon>
        <taxon>Magnoliopsida</taxon>
        <taxon>eudicotyledons</taxon>
        <taxon>Gunneridae</taxon>
        <taxon>Pentapetalae</taxon>
        <taxon>asterids</taxon>
        <taxon>campanulids</taxon>
        <taxon>Asterales</taxon>
        <taxon>Asteraceae</taxon>
        <taxon>Asteroideae</taxon>
        <taxon>Anthemideae</taxon>
        <taxon>Anthemidinae</taxon>
        <taxon>Tanacetum</taxon>
    </lineage>
</organism>
<dbReference type="Pfam" id="PF14223">
    <property type="entry name" value="Retrotran_gag_2"/>
    <property type="match status" value="1"/>
</dbReference>
<feature type="compositionally biased region" description="Polar residues" evidence="2">
    <location>
        <begin position="744"/>
        <end position="761"/>
    </location>
</feature>